<dbReference type="EMBL" id="SIUB01000004">
    <property type="protein sequence ID" value="TBN53490.1"/>
    <property type="molecule type" value="Genomic_DNA"/>
</dbReference>
<dbReference type="InterPro" id="IPR037049">
    <property type="entry name" value="DUF1214_C_sf"/>
</dbReference>
<keyword evidence="1" id="KW-0732">Signal</keyword>
<dbReference type="Pfam" id="PF06742">
    <property type="entry name" value="DUF1214"/>
    <property type="match status" value="1"/>
</dbReference>
<feature type="chain" id="PRO_5020900446" evidence="1">
    <location>
        <begin position="26"/>
        <end position="484"/>
    </location>
</feature>
<feature type="domain" description="DUF1214" evidence="2">
    <location>
        <begin position="362"/>
        <end position="467"/>
    </location>
</feature>
<dbReference type="Gene3D" id="2.60.120.600">
    <property type="entry name" value="Domain of unknown function DUF1214, C-terminal domain"/>
    <property type="match status" value="1"/>
</dbReference>
<comment type="caution">
    <text evidence="4">The sequence shown here is derived from an EMBL/GenBank/DDBJ whole genome shotgun (WGS) entry which is preliminary data.</text>
</comment>
<dbReference type="Pfam" id="PF06863">
    <property type="entry name" value="DUF1254"/>
    <property type="match status" value="1"/>
</dbReference>
<keyword evidence="5" id="KW-1185">Reference proteome</keyword>
<dbReference type="Gene3D" id="1.10.3360.10">
    <property type="entry name" value="VPA0735-like domain"/>
    <property type="match status" value="1"/>
</dbReference>
<feature type="domain" description="DUF1254" evidence="3">
    <location>
        <begin position="101"/>
        <end position="212"/>
    </location>
</feature>
<protein>
    <submittedName>
        <fullName evidence="4">DUF1254 domain-containing protein</fullName>
    </submittedName>
</protein>
<evidence type="ECO:0000259" key="3">
    <source>
        <dbReference type="Pfam" id="PF06863"/>
    </source>
</evidence>
<evidence type="ECO:0000313" key="5">
    <source>
        <dbReference type="Proteomes" id="UP000291613"/>
    </source>
</evidence>
<name>A0A4Q9GNQ9_9HYPH</name>
<gene>
    <name evidence="4" type="ORF">EYR15_10810</name>
</gene>
<evidence type="ECO:0000313" key="4">
    <source>
        <dbReference type="EMBL" id="TBN53490.1"/>
    </source>
</evidence>
<dbReference type="InterPro" id="IPR010679">
    <property type="entry name" value="DUF1254"/>
</dbReference>
<evidence type="ECO:0000256" key="1">
    <source>
        <dbReference type="SAM" id="SignalP"/>
    </source>
</evidence>
<dbReference type="InterPro" id="IPR010621">
    <property type="entry name" value="DUF1214"/>
</dbReference>
<accession>A0A4Q9GNQ9</accession>
<organism evidence="4 5">
    <name type="scientific">Hansschlegelia quercus</name>
    <dbReference type="NCBI Taxonomy" id="2528245"/>
    <lineage>
        <taxon>Bacteria</taxon>
        <taxon>Pseudomonadati</taxon>
        <taxon>Pseudomonadota</taxon>
        <taxon>Alphaproteobacteria</taxon>
        <taxon>Hyphomicrobiales</taxon>
        <taxon>Methylopilaceae</taxon>
        <taxon>Hansschlegelia</taxon>
    </lineage>
</organism>
<proteinExistence type="predicted"/>
<dbReference type="PANTHER" id="PTHR36509">
    <property type="entry name" value="BLL3101 PROTEIN"/>
    <property type="match status" value="1"/>
</dbReference>
<dbReference type="OrthoDB" id="272779at2"/>
<dbReference type="AlphaFoldDB" id="A0A4Q9GNQ9"/>
<evidence type="ECO:0000259" key="2">
    <source>
        <dbReference type="Pfam" id="PF06742"/>
    </source>
</evidence>
<feature type="signal peptide" evidence="1">
    <location>
        <begin position="1"/>
        <end position="25"/>
    </location>
</feature>
<dbReference type="InterPro" id="IPR037050">
    <property type="entry name" value="DUF1254_sf"/>
</dbReference>
<sequence length="484" mass="53523">MSSVSLASRGCLLGLLLGLGPGAVAQTVETRIGPVPLQFGLPADEVTRQKLYDEMDFQRAAQTYIWALPIVSFAQWQASAHEAFGAKDADVVIYETLKDRFGILTANATTPYIGGFPDLSKTGPLVIGYPAGATAGGIGDFWQRPVTDMGETGPDRGKGAKYLLLGPGQELPPADGYSVIRSPTNNVFVAFRVLDPDPEKAKKLIAAFQMYPYADRANPQPTRVLRPEGRAWSQIPPSGFAFFERLNDILQREPVFERDRMMMAMLKPLGIEKGKAFAPDTRQRKNLDDGARIGEMMAQTKSFAKREPEALYRSDTRWLYVILLDPSQEAESYSQLDERSDYFYEAVTTTRGMVSKTPGVGQAYLGAYRDKNGAWFDGGKAYKLHVPADAPAKLFWSLTVYDALTRVLIDNGQDIADRSSRNDLQKNADGSVDLYMGPSAPPGLEKNWIPTVPGKAWFAYFRLYGPLEPYSDRSWKLPNIEASN</sequence>
<dbReference type="Proteomes" id="UP000291613">
    <property type="component" value="Unassembled WGS sequence"/>
</dbReference>
<reference evidence="4 5" key="1">
    <citation type="submission" date="2019-02" db="EMBL/GenBank/DDBJ databases">
        <title>Hansschlegelia quercus sp. nov., a novel methylotrophic bacterium from buds of oak (Quercus robur L.).</title>
        <authorList>
            <person name="Agafonova N.V."/>
            <person name="Kaparullina E.N."/>
            <person name="Grouzdev D.S."/>
            <person name="Doronina N.V."/>
        </authorList>
    </citation>
    <scope>NUCLEOTIDE SEQUENCE [LARGE SCALE GENOMIC DNA]</scope>
    <source>
        <strain evidence="4 5">Dub</strain>
    </source>
</reference>
<dbReference type="PANTHER" id="PTHR36509:SF3">
    <property type="entry name" value="SIGNAL PEPTIDE PROTEIN"/>
    <property type="match status" value="1"/>
</dbReference>
<dbReference type="SUPFAM" id="SSF160935">
    <property type="entry name" value="VPA0735-like"/>
    <property type="match status" value="1"/>
</dbReference>
<dbReference type="Gene3D" id="2.60.40.1610">
    <property type="entry name" value="Domain of unknown function DUF1254"/>
    <property type="match status" value="1"/>
</dbReference>